<proteinExistence type="predicted"/>
<dbReference type="Proteomes" id="UP000663889">
    <property type="component" value="Unassembled WGS sequence"/>
</dbReference>
<evidence type="ECO:0000313" key="2">
    <source>
        <dbReference type="Proteomes" id="UP000663889"/>
    </source>
</evidence>
<dbReference type="EMBL" id="CAJNOU010004498">
    <property type="protein sequence ID" value="CAF1444041.1"/>
    <property type="molecule type" value="Genomic_DNA"/>
</dbReference>
<gene>
    <name evidence="1" type="ORF">SEV965_LOCUS33371</name>
</gene>
<comment type="caution">
    <text evidence="1">The sequence shown here is derived from an EMBL/GenBank/DDBJ whole genome shotgun (WGS) entry which is preliminary data.</text>
</comment>
<reference evidence="1" key="1">
    <citation type="submission" date="2021-02" db="EMBL/GenBank/DDBJ databases">
        <authorList>
            <person name="Nowell W R."/>
        </authorList>
    </citation>
    <scope>NUCLEOTIDE SEQUENCE</scope>
</reference>
<evidence type="ECO:0000313" key="1">
    <source>
        <dbReference type="EMBL" id="CAF1444041.1"/>
    </source>
</evidence>
<sequence length="104" mass="11518">MVTISDGTESICIIFGKNCDCQSNEPLSIRYIPSAVHVSNSKVQTTYIAIDQIEKMNSSSFTKIASDFPGLTGMDVVRLALERCCTSKDEKNTNYSLVTKIWSK</sequence>
<dbReference type="AlphaFoldDB" id="A0A815P4B2"/>
<organism evidence="1 2">
    <name type="scientific">Rotaria sordida</name>
    <dbReference type="NCBI Taxonomy" id="392033"/>
    <lineage>
        <taxon>Eukaryota</taxon>
        <taxon>Metazoa</taxon>
        <taxon>Spiralia</taxon>
        <taxon>Gnathifera</taxon>
        <taxon>Rotifera</taxon>
        <taxon>Eurotatoria</taxon>
        <taxon>Bdelloidea</taxon>
        <taxon>Philodinida</taxon>
        <taxon>Philodinidae</taxon>
        <taxon>Rotaria</taxon>
    </lineage>
</organism>
<protein>
    <submittedName>
        <fullName evidence="1">Uncharacterized protein</fullName>
    </submittedName>
</protein>
<accession>A0A815P4B2</accession>
<name>A0A815P4B2_9BILA</name>